<feature type="region of interest" description="Disordered" evidence="1">
    <location>
        <begin position="81"/>
        <end position="102"/>
    </location>
</feature>
<name>A0AAD6HWD4_9EURO</name>
<sequence>MGFIKLPRWKNLHRKNWKTVLFEPTEETLFPFRIQQLNSRIFTLEEELQKSNHTTDQLRAQLAEYDVLLAHAQCRVNETAPPTFQADDQSTNQASPAVSPTTKTSNVWIDDIWLCNDAENIPIQEAEAYWKNGSPQSALEIVSQAIDANPFLSATEDIRCRIFAAAVLHSMGRFEVSNRRLTVITESVSRYSLLNDPGSRDLVGIAYYVFGRNLIEMGEFAEAYYSLSRALGTSGYHSKTRDYQKVAVVEFTRQKLMTETASVSSSLQPIMSQVDDALMTKLESPE</sequence>
<dbReference type="EMBL" id="JAQJAN010000001">
    <property type="protein sequence ID" value="KAJ5740286.1"/>
    <property type="molecule type" value="Genomic_DNA"/>
</dbReference>
<proteinExistence type="predicted"/>
<evidence type="ECO:0000313" key="2">
    <source>
        <dbReference type="EMBL" id="KAJ5740286.1"/>
    </source>
</evidence>
<reference evidence="2" key="1">
    <citation type="journal article" date="2023" name="IMA Fungus">
        <title>Comparative genomic study of the Penicillium genus elucidates a diverse pangenome and 15 lateral gene transfer events.</title>
        <authorList>
            <person name="Petersen C."/>
            <person name="Sorensen T."/>
            <person name="Nielsen M.R."/>
            <person name="Sondergaard T.E."/>
            <person name="Sorensen J.L."/>
            <person name="Fitzpatrick D.A."/>
            <person name="Frisvad J.C."/>
            <person name="Nielsen K.L."/>
        </authorList>
    </citation>
    <scope>NUCLEOTIDE SEQUENCE</scope>
    <source>
        <strain evidence="2">IBT 17514</strain>
    </source>
</reference>
<accession>A0AAD6HWD4</accession>
<evidence type="ECO:0000313" key="3">
    <source>
        <dbReference type="Proteomes" id="UP001215712"/>
    </source>
</evidence>
<dbReference type="InterPro" id="IPR011990">
    <property type="entry name" value="TPR-like_helical_dom_sf"/>
</dbReference>
<evidence type="ECO:0008006" key="4">
    <source>
        <dbReference type="Google" id="ProtNLM"/>
    </source>
</evidence>
<organism evidence="2 3">
    <name type="scientific">Penicillium malachiteum</name>
    <dbReference type="NCBI Taxonomy" id="1324776"/>
    <lineage>
        <taxon>Eukaryota</taxon>
        <taxon>Fungi</taxon>
        <taxon>Dikarya</taxon>
        <taxon>Ascomycota</taxon>
        <taxon>Pezizomycotina</taxon>
        <taxon>Eurotiomycetes</taxon>
        <taxon>Eurotiomycetidae</taxon>
        <taxon>Eurotiales</taxon>
        <taxon>Aspergillaceae</taxon>
        <taxon>Penicillium</taxon>
    </lineage>
</organism>
<keyword evidence="3" id="KW-1185">Reference proteome</keyword>
<gene>
    <name evidence="2" type="ORF">N7493_000158</name>
</gene>
<dbReference type="Proteomes" id="UP001215712">
    <property type="component" value="Unassembled WGS sequence"/>
</dbReference>
<dbReference type="AlphaFoldDB" id="A0AAD6HWD4"/>
<reference evidence="2" key="2">
    <citation type="submission" date="2023-01" db="EMBL/GenBank/DDBJ databases">
        <authorList>
            <person name="Petersen C."/>
        </authorList>
    </citation>
    <scope>NUCLEOTIDE SEQUENCE</scope>
    <source>
        <strain evidence="2">IBT 17514</strain>
    </source>
</reference>
<protein>
    <recommendedName>
        <fullName evidence="4">Tetratricopeptide repeat protein</fullName>
    </recommendedName>
</protein>
<dbReference type="SUPFAM" id="SSF48452">
    <property type="entry name" value="TPR-like"/>
    <property type="match status" value="1"/>
</dbReference>
<dbReference type="Gene3D" id="1.25.40.10">
    <property type="entry name" value="Tetratricopeptide repeat domain"/>
    <property type="match status" value="1"/>
</dbReference>
<comment type="caution">
    <text evidence="2">The sequence shown here is derived from an EMBL/GenBank/DDBJ whole genome shotgun (WGS) entry which is preliminary data.</text>
</comment>
<evidence type="ECO:0000256" key="1">
    <source>
        <dbReference type="SAM" id="MobiDB-lite"/>
    </source>
</evidence>